<evidence type="ECO:0000313" key="4">
    <source>
        <dbReference type="Proteomes" id="UP000028999"/>
    </source>
</evidence>
<name>A0A078FQX9_BRANA</name>
<reference evidence="3" key="2">
    <citation type="submission" date="2014-06" db="EMBL/GenBank/DDBJ databases">
        <authorList>
            <person name="Genoscope - CEA"/>
        </authorList>
    </citation>
    <scope>NUCLEOTIDE SEQUENCE</scope>
</reference>
<gene>
    <name evidence="3" type="primary">BnaC09g40170D</name>
    <name evidence="2" type="ORF">DARMORV10_C09P59390.1</name>
    <name evidence="3" type="ORF">GSBRNA2T00094791001</name>
</gene>
<dbReference type="Gramene" id="CDY16890">
    <property type="protein sequence ID" value="CDY16890"/>
    <property type="gene ID" value="GSBRNA2T00094791001"/>
</dbReference>
<evidence type="ECO:0000313" key="2">
    <source>
        <dbReference type="EMBL" id="CAF1781145.1"/>
    </source>
</evidence>
<dbReference type="Proteomes" id="UP000028999">
    <property type="component" value="Unassembled WGS sequence"/>
</dbReference>
<evidence type="ECO:0000313" key="3">
    <source>
        <dbReference type="EMBL" id="CDY16890.1"/>
    </source>
</evidence>
<proteinExistence type="predicted"/>
<dbReference type="EMBL" id="HG994373">
    <property type="protein sequence ID" value="CAF1781145.1"/>
    <property type="molecule type" value="Genomic_DNA"/>
</dbReference>
<dbReference type="PaxDb" id="3708-A0A078FQX9"/>
<feature type="region of interest" description="Disordered" evidence="1">
    <location>
        <begin position="1"/>
        <end position="35"/>
    </location>
</feature>
<reference evidence="3 4" key="1">
    <citation type="journal article" date="2014" name="Science">
        <title>Plant genetics. Early allopolyploid evolution in the post-Neolithic Brassica napus oilseed genome.</title>
        <authorList>
            <person name="Chalhoub B."/>
            <person name="Denoeud F."/>
            <person name="Liu S."/>
            <person name="Parkin I.A."/>
            <person name="Tang H."/>
            <person name="Wang X."/>
            <person name="Chiquet J."/>
            <person name="Belcram H."/>
            <person name="Tong C."/>
            <person name="Samans B."/>
            <person name="Correa M."/>
            <person name="Da Silva C."/>
            <person name="Just J."/>
            <person name="Falentin C."/>
            <person name="Koh C.S."/>
            <person name="Le Clainche I."/>
            <person name="Bernard M."/>
            <person name="Bento P."/>
            <person name="Noel B."/>
            <person name="Labadie K."/>
            <person name="Alberti A."/>
            <person name="Charles M."/>
            <person name="Arnaud D."/>
            <person name="Guo H."/>
            <person name="Daviaud C."/>
            <person name="Alamery S."/>
            <person name="Jabbari K."/>
            <person name="Zhao M."/>
            <person name="Edger P.P."/>
            <person name="Chelaifa H."/>
            <person name="Tack D."/>
            <person name="Lassalle G."/>
            <person name="Mestiri I."/>
            <person name="Schnel N."/>
            <person name="Le Paslier M.C."/>
            <person name="Fan G."/>
            <person name="Renault V."/>
            <person name="Bayer P.E."/>
            <person name="Golicz A.A."/>
            <person name="Manoli S."/>
            <person name="Lee T.H."/>
            <person name="Thi V.H."/>
            <person name="Chalabi S."/>
            <person name="Hu Q."/>
            <person name="Fan C."/>
            <person name="Tollenaere R."/>
            <person name="Lu Y."/>
            <person name="Battail C."/>
            <person name="Shen J."/>
            <person name="Sidebottom C.H."/>
            <person name="Wang X."/>
            <person name="Canaguier A."/>
            <person name="Chauveau A."/>
            <person name="Berard A."/>
            <person name="Deniot G."/>
            <person name="Guan M."/>
            <person name="Liu Z."/>
            <person name="Sun F."/>
            <person name="Lim Y.P."/>
            <person name="Lyons E."/>
            <person name="Town C.D."/>
            <person name="Bancroft I."/>
            <person name="Wang X."/>
            <person name="Meng J."/>
            <person name="Ma J."/>
            <person name="Pires J.C."/>
            <person name="King G.J."/>
            <person name="Brunel D."/>
            <person name="Delourme R."/>
            <person name="Renard M."/>
            <person name="Aury J.M."/>
            <person name="Adams K.L."/>
            <person name="Batley J."/>
            <person name="Snowdon R.J."/>
            <person name="Tost J."/>
            <person name="Edwards D."/>
            <person name="Zhou Y."/>
            <person name="Hua W."/>
            <person name="Sharpe A.G."/>
            <person name="Paterson A.H."/>
            <person name="Guan C."/>
            <person name="Wincker P."/>
        </authorList>
    </citation>
    <scope>NUCLEOTIDE SEQUENCE [LARGE SCALE GENOMIC DNA]</scope>
    <source>
        <strain evidence="4">cv. Darmor-bzh</strain>
    </source>
</reference>
<protein>
    <submittedName>
        <fullName evidence="2">(rape) hypothetical protein</fullName>
    </submittedName>
    <submittedName>
        <fullName evidence="3">BnaC09g40170D protein</fullName>
    </submittedName>
</protein>
<organism evidence="3 4">
    <name type="scientific">Brassica napus</name>
    <name type="common">Rape</name>
    <dbReference type="NCBI Taxonomy" id="3708"/>
    <lineage>
        <taxon>Eukaryota</taxon>
        <taxon>Viridiplantae</taxon>
        <taxon>Streptophyta</taxon>
        <taxon>Embryophyta</taxon>
        <taxon>Tracheophyta</taxon>
        <taxon>Spermatophyta</taxon>
        <taxon>Magnoliopsida</taxon>
        <taxon>eudicotyledons</taxon>
        <taxon>Gunneridae</taxon>
        <taxon>Pentapetalae</taxon>
        <taxon>rosids</taxon>
        <taxon>malvids</taxon>
        <taxon>Brassicales</taxon>
        <taxon>Brassicaceae</taxon>
        <taxon>Brassiceae</taxon>
        <taxon>Brassica</taxon>
    </lineage>
</organism>
<sequence length="35" mass="3754">MANPHRSDIPGKPVSPPPTLSPAIQTPLRNTKSTF</sequence>
<dbReference type="EMBL" id="LK032068">
    <property type="protein sequence ID" value="CDY16890.1"/>
    <property type="molecule type" value="Genomic_DNA"/>
</dbReference>
<dbReference type="AlphaFoldDB" id="A0A078FQX9"/>
<reference evidence="2" key="3">
    <citation type="submission" date="2021-01" db="EMBL/GenBank/DDBJ databases">
        <authorList>
            <consortium name="Genoscope - CEA"/>
            <person name="William W."/>
        </authorList>
    </citation>
    <scope>NUCLEOTIDE SEQUENCE</scope>
</reference>
<keyword evidence="4" id="KW-1185">Reference proteome</keyword>
<dbReference type="Proteomes" id="UP001295469">
    <property type="component" value="Chromosome C09"/>
</dbReference>
<accession>A0A078FQX9</accession>
<feature type="compositionally biased region" description="Polar residues" evidence="1">
    <location>
        <begin position="22"/>
        <end position="35"/>
    </location>
</feature>
<evidence type="ECO:0000256" key="1">
    <source>
        <dbReference type="SAM" id="MobiDB-lite"/>
    </source>
</evidence>